<reference evidence="3" key="1">
    <citation type="journal article" date="2019" name="Int. J. Syst. Evol. Microbiol.">
        <title>The Global Catalogue of Microorganisms (GCM) 10K type strain sequencing project: providing services to taxonomists for standard genome sequencing and annotation.</title>
        <authorList>
            <consortium name="The Broad Institute Genomics Platform"/>
            <consortium name="The Broad Institute Genome Sequencing Center for Infectious Disease"/>
            <person name="Wu L."/>
            <person name="Ma J."/>
        </authorList>
    </citation>
    <scope>NUCLEOTIDE SEQUENCE [LARGE SCALE GENOMIC DNA]</scope>
    <source>
        <strain evidence="3">CGMCC 4.1469</strain>
    </source>
</reference>
<organism evidence="2 3">
    <name type="scientific">Kitasatospora aburaviensis</name>
    <dbReference type="NCBI Taxonomy" id="67265"/>
    <lineage>
        <taxon>Bacteria</taxon>
        <taxon>Bacillati</taxon>
        <taxon>Actinomycetota</taxon>
        <taxon>Actinomycetes</taxon>
        <taxon>Kitasatosporales</taxon>
        <taxon>Streptomycetaceae</taxon>
        <taxon>Kitasatospora</taxon>
    </lineage>
</organism>
<evidence type="ECO:0000256" key="1">
    <source>
        <dbReference type="SAM" id="Phobius"/>
    </source>
</evidence>
<name>A0ABW1EU44_9ACTN</name>
<keyword evidence="3" id="KW-1185">Reference proteome</keyword>
<dbReference type="RefSeq" id="WP_313762118.1">
    <property type="nucleotide sequence ID" value="NZ_BAAAVH010000084.1"/>
</dbReference>
<evidence type="ECO:0000313" key="3">
    <source>
        <dbReference type="Proteomes" id="UP001596067"/>
    </source>
</evidence>
<feature type="transmembrane region" description="Helical" evidence="1">
    <location>
        <begin position="129"/>
        <end position="149"/>
    </location>
</feature>
<protein>
    <submittedName>
        <fullName evidence="2">Uncharacterized protein</fullName>
    </submittedName>
</protein>
<gene>
    <name evidence="2" type="ORF">ACFP0N_09045</name>
</gene>
<feature type="transmembrane region" description="Helical" evidence="1">
    <location>
        <begin position="12"/>
        <end position="37"/>
    </location>
</feature>
<keyword evidence="1" id="KW-1133">Transmembrane helix</keyword>
<sequence length="193" mass="20839">MPGQPSFSEGNIVAATAMFVEVLVVGIGTLAALFILIASSLGIQQIRHLSDILGSPLAVSLGLAFAYTLGILVDRAMDISLSPIRRHLRAIHFPSGRSYTEARISLARDPTLVARAEYARSRMRVCRGWLFNAVVGTAAIDVLITQVAHTREVGFLILATSLGLALITACFATWWSITATGYRKLAEQAMLLR</sequence>
<keyword evidence="1" id="KW-0812">Transmembrane</keyword>
<evidence type="ECO:0000313" key="2">
    <source>
        <dbReference type="EMBL" id="MFC5885115.1"/>
    </source>
</evidence>
<accession>A0ABW1EU44</accession>
<keyword evidence="1" id="KW-0472">Membrane</keyword>
<feature type="transmembrane region" description="Helical" evidence="1">
    <location>
        <begin position="155"/>
        <end position="177"/>
    </location>
</feature>
<proteinExistence type="predicted"/>
<dbReference type="EMBL" id="JBHSOD010000008">
    <property type="protein sequence ID" value="MFC5885115.1"/>
    <property type="molecule type" value="Genomic_DNA"/>
</dbReference>
<comment type="caution">
    <text evidence="2">The sequence shown here is derived from an EMBL/GenBank/DDBJ whole genome shotgun (WGS) entry which is preliminary data.</text>
</comment>
<dbReference type="Proteomes" id="UP001596067">
    <property type="component" value="Unassembled WGS sequence"/>
</dbReference>